<accession>A0AAV3WFF9</accession>
<proteinExistence type="predicted"/>
<dbReference type="Proteomes" id="UP001050975">
    <property type="component" value="Unassembled WGS sequence"/>
</dbReference>
<protein>
    <submittedName>
        <fullName evidence="1">Uncharacterized protein</fullName>
    </submittedName>
</protein>
<dbReference type="RefSeq" id="WP_226576345.1">
    <property type="nucleotide sequence ID" value="NZ_BLAY01000014.1"/>
</dbReference>
<keyword evidence="2" id="KW-1185">Reference proteome</keyword>
<gene>
    <name evidence="1" type="ORF">MiSe_13000</name>
</gene>
<comment type="caution">
    <text evidence="1">The sequence shown here is derived from an EMBL/GenBank/DDBJ whole genome shotgun (WGS) entry which is preliminary data.</text>
</comment>
<organism evidence="1 2">
    <name type="scientific">Microseira wollei NIES-4236</name>
    <dbReference type="NCBI Taxonomy" id="2530354"/>
    <lineage>
        <taxon>Bacteria</taxon>
        <taxon>Bacillati</taxon>
        <taxon>Cyanobacteriota</taxon>
        <taxon>Cyanophyceae</taxon>
        <taxon>Oscillatoriophycideae</taxon>
        <taxon>Aerosakkonematales</taxon>
        <taxon>Aerosakkonemataceae</taxon>
        <taxon>Microseira</taxon>
    </lineage>
</organism>
<dbReference type="EMBL" id="BLAY01000014">
    <property type="protein sequence ID" value="GET36549.1"/>
    <property type="molecule type" value="Genomic_DNA"/>
</dbReference>
<reference evidence="1" key="1">
    <citation type="submission" date="2019-10" db="EMBL/GenBank/DDBJ databases">
        <title>Draft genome sequece of Microseira wollei NIES-4236.</title>
        <authorList>
            <person name="Yamaguchi H."/>
            <person name="Suzuki S."/>
            <person name="Kawachi M."/>
        </authorList>
    </citation>
    <scope>NUCLEOTIDE SEQUENCE</scope>
    <source>
        <strain evidence="1">NIES-4236</strain>
    </source>
</reference>
<evidence type="ECO:0000313" key="2">
    <source>
        <dbReference type="Proteomes" id="UP001050975"/>
    </source>
</evidence>
<evidence type="ECO:0000313" key="1">
    <source>
        <dbReference type="EMBL" id="GET36549.1"/>
    </source>
</evidence>
<dbReference type="AlphaFoldDB" id="A0AAV3WFF9"/>
<name>A0AAV3WFF9_9CYAN</name>
<sequence>MLFQLLISNTSNYPRTGHVAADWKPIYEKIKQHGLSLEEIVLHDLRDPPDIQLPRQVDLDNRTDPSRDTLLFSLNQEIPPGQDSSIFVAVDRGKPIICDESEPCLEVMWSPRNRVSGIRLMNSRLIVWLNLIPAPESKDRSFYAGASTSVQRDGKEMLDPFLAELTWIGHDPEKRCMQVDQIQLYDPASEKILGEPIHLFDQPYQFVSHSIGPVRTTVTIASIPFGCNYPDPTTNRYIHLTCKLYRAISLYTEADYLIEKLFIEGISDEGTVINPYFVPRYYAHINLRHDEQIYQYSMSNWSAVGSPIDPRPGYGFASNVPHESLKYGEHGFLWQLSPCDSAECLHLFMCSSSDGFDSRINNNWDEYIYRPLRAAIYEEGQDVKSVKKVTPVGV</sequence>